<gene>
    <name evidence="1" type="ORF">UABAM_03127</name>
</gene>
<dbReference type="NCBIfam" id="TIGR02450">
    <property type="entry name" value="TIGR02450 family Trp-rich protein"/>
    <property type="match status" value="1"/>
</dbReference>
<dbReference type="RefSeq" id="WP_151968899.1">
    <property type="nucleotide sequence ID" value="NZ_AP019860.1"/>
</dbReference>
<protein>
    <recommendedName>
        <fullName evidence="3">TIGR02450 family Trp-rich protein</fullName>
    </recommendedName>
</protein>
<dbReference type="Pfam" id="PF09493">
    <property type="entry name" value="DUF2389"/>
    <property type="match status" value="1"/>
</dbReference>
<evidence type="ECO:0008006" key="3">
    <source>
        <dbReference type="Google" id="ProtNLM"/>
    </source>
</evidence>
<evidence type="ECO:0000313" key="1">
    <source>
        <dbReference type="EMBL" id="BBM84766.1"/>
    </source>
</evidence>
<dbReference type="KEGG" id="uam:UABAM_03127"/>
<dbReference type="InterPro" id="IPR012663">
    <property type="entry name" value="CHP02450_Tryp"/>
</dbReference>
<proteinExistence type="predicted"/>
<dbReference type="Proteomes" id="UP000326354">
    <property type="component" value="Chromosome"/>
</dbReference>
<keyword evidence="2" id="KW-1185">Reference proteome</keyword>
<organism evidence="1 2">
    <name type="scientific">Uabimicrobium amorphum</name>
    <dbReference type="NCBI Taxonomy" id="2596890"/>
    <lineage>
        <taxon>Bacteria</taxon>
        <taxon>Pseudomonadati</taxon>
        <taxon>Planctomycetota</taxon>
        <taxon>Candidatus Uabimicrobiia</taxon>
        <taxon>Candidatus Uabimicrobiales</taxon>
        <taxon>Candidatus Uabimicrobiaceae</taxon>
        <taxon>Candidatus Uabimicrobium</taxon>
    </lineage>
</organism>
<sequence>MIHRKKLLRSKWTAINPQNKEKHFIVTQCFKEKGDKIKTVKLEAVYSKKSSFIEWSELQDNEKWLQGWQ</sequence>
<reference evidence="1 2" key="1">
    <citation type="submission" date="2019-08" db="EMBL/GenBank/DDBJ databases">
        <title>Complete genome sequence of Candidatus Uab amorphum.</title>
        <authorList>
            <person name="Shiratori T."/>
            <person name="Suzuki S."/>
            <person name="Kakizawa Y."/>
            <person name="Ishida K."/>
        </authorList>
    </citation>
    <scope>NUCLEOTIDE SEQUENCE [LARGE SCALE GENOMIC DNA]</scope>
    <source>
        <strain evidence="1 2">SRT547</strain>
    </source>
</reference>
<evidence type="ECO:0000313" key="2">
    <source>
        <dbReference type="Proteomes" id="UP000326354"/>
    </source>
</evidence>
<dbReference type="EMBL" id="AP019860">
    <property type="protein sequence ID" value="BBM84766.1"/>
    <property type="molecule type" value="Genomic_DNA"/>
</dbReference>
<accession>A0A5S9INN4</accession>
<dbReference type="AlphaFoldDB" id="A0A5S9INN4"/>
<dbReference type="OrthoDB" id="5592973at2"/>
<name>A0A5S9INN4_UABAM</name>